<evidence type="ECO:0008006" key="3">
    <source>
        <dbReference type="Google" id="ProtNLM"/>
    </source>
</evidence>
<dbReference type="Gene3D" id="2.120.10.80">
    <property type="entry name" value="Kelch-type beta propeller"/>
    <property type="match status" value="1"/>
</dbReference>
<keyword evidence="2" id="KW-1185">Reference proteome</keyword>
<dbReference type="AlphaFoldDB" id="A0A4P9WGC9"/>
<name>A0A4P9WGC9_9FUNG</name>
<accession>A0A4P9WGC9</accession>
<evidence type="ECO:0000313" key="2">
    <source>
        <dbReference type="Proteomes" id="UP000269721"/>
    </source>
</evidence>
<reference evidence="2" key="1">
    <citation type="journal article" date="2018" name="Nat. Microbiol.">
        <title>Leveraging single-cell genomics to expand the fungal tree of life.</title>
        <authorList>
            <person name="Ahrendt S.R."/>
            <person name="Quandt C.A."/>
            <person name="Ciobanu D."/>
            <person name="Clum A."/>
            <person name="Salamov A."/>
            <person name="Andreopoulos B."/>
            <person name="Cheng J.F."/>
            <person name="Woyke T."/>
            <person name="Pelin A."/>
            <person name="Henrissat B."/>
            <person name="Reynolds N.K."/>
            <person name="Benny G.L."/>
            <person name="Smith M.E."/>
            <person name="James T.Y."/>
            <person name="Grigoriev I.V."/>
        </authorList>
    </citation>
    <scope>NUCLEOTIDE SEQUENCE [LARGE SCALE GENOMIC DNA]</scope>
</reference>
<dbReference type="Proteomes" id="UP000269721">
    <property type="component" value="Unassembled WGS sequence"/>
</dbReference>
<protein>
    <recommendedName>
        <fullName evidence="3">Galactose oxidase</fullName>
    </recommendedName>
</protein>
<organism evidence="1 2">
    <name type="scientific">Blyttiomyces helicus</name>
    <dbReference type="NCBI Taxonomy" id="388810"/>
    <lineage>
        <taxon>Eukaryota</taxon>
        <taxon>Fungi</taxon>
        <taxon>Fungi incertae sedis</taxon>
        <taxon>Chytridiomycota</taxon>
        <taxon>Chytridiomycota incertae sedis</taxon>
        <taxon>Chytridiomycetes</taxon>
        <taxon>Chytridiomycetes incertae sedis</taxon>
        <taxon>Blyttiomyces</taxon>
    </lineage>
</organism>
<sequence>MITAEQPHIGADSGYHFLNQLKRTSIAWSTSAESLQQPAIVLIPSNPRHIPIIPETTRTTPESAVSHENPTIPLPSPPSVLLTLLDGCPATRFAQRSPALASCGPDAVYLVSDQTRGPGPNIWHFGTVTGEWTLLVPTTPASYNPNVAVYGPRSLTYLNNTLFAGLPDGSFSRFDLATPSWSTLPTPLAPLFSVAPVVLHSSVRYIGAFSGSTESNLAQILDSTTQRWTTGTPYPRSVNSAGSAVIADTAYVFGGFARGLL</sequence>
<dbReference type="SUPFAM" id="SSF117281">
    <property type="entry name" value="Kelch motif"/>
    <property type="match status" value="1"/>
</dbReference>
<dbReference type="EMBL" id="KZ994916">
    <property type="protein sequence ID" value="RKO91754.1"/>
    <property type="molecule type" value="Genomic_DNA"/>
</dbReference>
<evidence type="ECO:0000313" key="1">
    <source>
        <dbReference type="EMBL" id="RKO91754.1"/>
    </source>
</evidence>
<gene>
    <name evidence="1" type="ORF">BDK51DRAFT_44969</name>
</gene>
<dbReference type="InterPro" id="IPR015915">
    <property type="entry name" value="Kelch-typ_b-propeller"/>
</dbReference>
<proteinExistence type="predicted"/>